<dbReference type="EMBL" id="WJPN01000021">
    <property type="protein sequence ID" value="MRH02408.1"/>
    <property type="molecule type" value="Genomic_DNA"/>
</dbReference>
<dbReference type="Pfam" id="PF03372">
    <property type="entry name" value="Exo_endo_phos"/>
    <property type="match status" value="1"/>
</dbReference>
<dbReference type="NCBIfam" id="TIGR00633">
    <property type="entry name" value="xth"/>
    <property type="match status" value="1"/>
</dbReference>
<feature type="compositionally biased region" description="Low complexity" evidence="8">
    <location>
        <begin position="316"/>
        <end position="345"/>
    </location>
</feature>
<name>A0A6N7QFK2_9XANT</name>
<feature type="site" description="Transition state stabilizer" evidence="7">
    <location>
        <position position="152"/>
    </location>
</feature>
<dbReference type="InterPro" id="IPR004808">
    <property type="entry name" value="AP_endonuc_1"/>
</dbReference>
<dbReference type="GO" id="GO:0003677">
    <property type="term" value="F:DNA binding"/>
    <property type="evidence" value="ECO:0007669"/>
    <property type="project" value="InterPro"/>
</dbReference>
<dbReference type="EMBL" id="WJPM01000021">
    <property type="protein sequence ID" value="MRH76704.1"/>
    <property type="molecule type" value="Genomic_DNA"/>
</dbReference>
<evidence type="ECO:0000313" key="11">
    <source>
        <dbReference type="EMBL" id="MRH76704.1"/>
    </source>
</evidence>
<evidence type="ECO:0000313" key="12">
    <source>
        <dbReference type="Proteomes" id="UP000437931"/>
    </source>
</evidence>
<feature type="domain" description="Endonuclease/exonuclease/phosphatase" evidence="9">
    <location>
        <begin position="7"/>
        <end position="251"/>
    </location>
</feature>
<keyword evidence="4 6" id="KW-0460">Magnesium</keyword>
<evidence type="ECO:0000256" key="5">
    <source>
        <dbReference type="PIRSR" id="PIRSR604808-1"/>
    </source>
</evidence>
<dbReference type="PANTHER" id="PTHR43250">
    <property type="entry name" value="EXODEOXYRIBONUCLEASE III"/>
    <property type="match status" value="1"/>
</dbReference>
<dbReference type="GO" id="GO:0004519">
    <property type="term" value="F:endonuclease activity"/>
    <property type="evidence" value="ECO:0007669"/>
    <property type="project" value="InterPro"/>
</dbReference>
<dbReference type="GO" id="GO:0006281">
    <property type="term" value="P:DNA repair"/>
    <property type="evidence" value="ECO:0007669"/>
    <property type="project" value="InterPro"/>
</dbReference>
<feature type="site" description="Interaction with DNA substrate" evidence="7">
    <location>
        <position position="251"/>
    </location>
</feature>
<keyword evidence="6" id="KW-0464">Manganese</keyword>
<feature type="binding site" evidence="6">
    <location>
        <position position="152"/>
    </location>
    <ligand>
        <name>Mg(2+)</name>
        <dbReference type="ChEBI" id="CHEBI:18420"/>
        <label>1</label>
    </ligand>
</feature>
<evidence type="ECO:0000256" key="1">
    <source>
        <dbReference type="ARBA" id="ARBA00007092"/>
    </source>
</evidence>
<feature type="site" description="Important for catalytic activity" evidence="7">
    <location>
        <position position="221"/>
    </location>
</feature>
<gene>
    <name evidence="10" type="primary">xth</name>
    <name evidence="10" type="ORF">GIY21_19085</name>
    <name evidence="11" type="ORF">GIY22_18920</name>
</gene>
<accession>A0A6N7QFK2</accession>
<dbReference type="PROSITE" id="PS00726">
    <property type="entry name" value="AP_NUCLEASE_F1_1"/>
    <property type="match status" value="1"/>
</dbReference>
<dbReference type="GO" id="GO:0046872">
    <property type="term" value="F:metal ion binding"/>
    <property type="evidence" value="ECO:0007669"/>
    <property type="project" value="UniProtKB-KW"/>
</dbReference>
<evidence type="ECO:0000256" key="4">
    <source>
        <dbReference type="ARBA" id="ARBA00022842"/>
    </source>
</evidence>
<evidence type="ECO:0000256" key="6">
    <source>
        <dbReference type="PIRSR" id="PIRSR604808-2"/>
    </source>
</evidence>
<evidence type="ECO:0000256" key="7">
    <source>
        <dbReference type="PIRSR" id="PIRSR604808-3"/>
    </source>
</evidence>
<reference evidence="11" key="2">
    <citation type="journal article" date="2020" name="Plant Dis.">
        <title>A Grain Rot of Rice in Iran Caused by a Xanthomonas Strain Closely Related to X. sacchari.</title>
        <authorList>
            <person name="Mirghasempour S.A."/>
            <person name="Huang S."/>
            <person name="Studholme D.J."/>
            <person name="Brady C.L."/>
        </authorList>
    </citation>
    <scope>NUCLEOTIDE SEQUENCE</scope>
    <source>
        <strain evidence="11">SAM114</strain>
    </source>
</reference>
<evidence type="ECO:0000256" key="2">
    <source>
        <dbReference type="ARBA" id="ARBA00022723"/>
    </source>
</evidence>
<dbReference type="InterPro" id="IPR005135">
    <property type="entry name" value="Endo/exonuclease/phosphatase"/>
</dbReference>
<comment type="similarity">
    <text evidence="1">Belongs to the DNA repair enzymes AP/ExoA family.</text>
</comment>
<keyword evidence="3 10" id="KW-0378">Hydrolase</keyword>
<feature type="binding site" evidence="6">
    <location>
        <position position="250"/>
    </location>
    <ligand>
        <name>Mg(2+)</name>
        <dbReference type="ChEBI" id="CHEBI:18420"/>
        <label>1</label>
    </ligand>
</feature>
<dbReference type="EC" id="3.1.11.2" evidence="10"/>
<dbReference type="InterPro" id="IPR037493">
    <property type="entry name" value="ExoIII-like"/>
</dbReference>
<evidence type="ECO:0000256" key="8">
    <source>
        <dbReference type="SAM" id="MobiDB-lite"/>
    </source>
</evidence>
<feature type="binding site" evidence="6">
    <location>
        <position position="10"/>
    </location>
    <ligand>
        <name>Mg(2+)</name>
        <dbReference type="ChEBI" id="CHEBI:18420"/>
        <label>1</label>
    </ligand>
</feature>
<dbReference type="Proteomes" id="UP000437931">
    <property type="component" value="Unassembled WGS sequence"/>
</dbReference>
<evidence type="ECO:0000313" key="13">
    <source>
        <dbReference type="Proteomes" id="UP000439314"/>
    </source>
</evidence>
<dbReference type="GO" id="GO:0008311">
    <property type="term" value="F:double-stranded DNA 3'-5' DNA exonuclease activity"/>
    <property type="evidence" value="ECO:0007669"/>
    <property type="project" value="UniProtKB-EC"/>
</dbReference>
<comment type="cofactor">
    <cofactor evidence="6">
        <name>Mg(2+)</name>
        <dbReference type="ChEBI" id="CHEBI:18420"/>
    </cofactor>
    <cofactor evidence="6">
        <name>Mn(2+)</name>
        <dbReference type="ChEBI" id="CHEBI:29035"/>
    </cofactor>
    <text evidence="6">Probably binds two magnesium or manganese ions per subunit.</text>
</comment>
<dbReference type="InterPro" id="IPR036691">
    <property type="entry name" value="Endo/exonu/phosph_ase_sf"/>
</dbReference>
<dbReference type="PANTHER" id="PTHR43250:SF1">
    <property type="entry name" value="EXODEOXYRIBONUCLEASE III"/>
    <property type="match status" value="1"/>
</dbReference>
<sequence length="380" mass="41179">MKTLKIATYNVNGIRSRLPQLLQWLQREAPDIVGLQELKSVDAGFPLAELHAAGYGAVWMGQSSWNGVALLARGCDPVESRRGLPGDPRDTQSRYIEAMAHGVLVGCLYLPNGNPRPGPKFDYKLDWFARLQRHAQHLVALPHPVALIGDFNVVPTDADIYNPASWRRDALLQPESRQAYAELLAQGWTDSLRQVHGERRVYTFWDYFRQHWKRDAGLRIDHLLLNPPLAARLRDAGVDRWVRELPHASDHAPTWVALGAAPARGAAASPAKPKRGEAGAEGNTKGAKAKKTTRTSASGAPSRAEKAAARTKGKGKTTATTKAKSTTPAPATKKKGATQTATAKTPKARKPRAATTVPPTPSRGGKHRKPPLLPPGEGGA</sequence>
<dbReference type="Proteomes" id="UP000439314">
    <property type="component" value="Unassembled WGS sequence"/>
</dbReference>
<dbReference type="InterPro" id="IPR020847">
    <property type="entry name" value="AP_endonuclease_F1_BS"/>
</dbReference>
<dbReference type="Gene3D" id="3.60.10.10">
    <property type="entry name" value="Endonuclease/exonuclease/phosphatase"/>
    <property type="match status" value="1"/>
</dbReference>
<feature type="active site" evidence="5">
    <location>
        <position position="109"/>
    </location>
</feature>
<evidence type="ECO:0000313" key="10">
    <source>
        <dbReference type="EMBL" id="MRH02408.1"/>
    </source>
</evidence>
<keyword evidence="2 6" id="KW-0479">Metal-binding</keyword>
<feature type="active site" description="Proton acceptor" evidence="5">
    <location>
        <position position="251"/>
    </location>
</feature>
<evidence type="ECO:0000256" key="3">
    <source>
        <dbReference type="ARBA" id="ARBA00022801"/>
    </source>
</evidence>
<dbReference type="RefSeq" id="WP_153753134.1">
    <property type="nucleotide sequence ID" value="NZ_WJPM01000021.1"/>
</dbReference>
<keyword evidence="12" id="KW-1185">Reference proteome</keyword>
<proteinExistence type="inferred from homology"/>
<feature type="binding site" evidence="6">
    <location>
        <position position="37"/>
    </location>
    <ligand>
        <name>Mg(2+)</name>
        <dbReference type="ChEBI" id="CHEBI:18420"/>
        <label>1</label>
    </ligand>
</feature>
<comment type="caution">
    <text evidence="10">The sequence shown here is derived from an EMBL/GenBank/DDBJ whole genome shotgun (WGS) entry which is preliminary data.</text>
</comment>
<feature type="binding site" evidence="6">
    <location>
        <position position="150"/>
    </location>
    <ligand>
        <name>Mg(2+)</name>
        <dbReference type="ChEBI" id="CHEBI:18420"/>
        <label>1</label>
    </ligand>
</feature>
<feature type="active site" description="Proton donor/acceptor" evidence="5">
    <location>
        <position position="150"/>
    </location>
</feature>
<reference evidence="12 13" key="1">
    <citation type="submission" date="2019-11" db="EMBL/GenBank/DDBJ databases">
        <title>First report of rice panicle blight caused by Xanthomonas sp. in Iran.</title>
        <authorList>
            <person name="Mirghasempour S.A."/>
            <person name="Huang S."/>
            <person name="Brady C.L."/>
            <person name="Studholme D.J."/>
        </authorList>
    </citation>
    <scope>NUCLEOTIDE SEQUENCE [LARGE SCALE GENOMIC DNA]</scope>
    <source>
        <strain evidence="10 13">ASD011</strain>
        <strain evidence="12">SAM114</strain>
    </source>
</reference>
<feature type="region of interest" description="Disordered" evidence="8">
    <location>
        <begin position="266"/>
        <end position="380"/>
    </location>
</feature>
<dbReference type="AlphaFoldDB" id="A0A6N7QFK2"/>
<organism evidence="10 13">
    <name type="scientific">Xanthomonas sontii</name>
    <dbReference type="NCBI Taxonomy" id="2650745"/>
    <lineage>
        <taxon>Bacteria</taxon>
        <taxon>Pseudomonadati</taxon>
        <taxon>Pseudomonadota</taxon>
        <taxon>Gammaproteobacteria</taxon>
        <taxon>Lysobacterales</taxon>
        <taxon>Lysobacteraceae</taxon>
        <taxon>Xanthomonas</taxon>
    </lineage>
</organism>
<dbReference type="CDD" id="cd09086">
    <property type="entry name" value="ExoIII-like_AP-endo"/>
    <property type="match status" value="1"/>
</dbReference>
<protein>
    <submittedName>
        <fullName evidence="10">Exodeoxyribonuclease III</fullName>
        <ecNumber evidence="10">3.1.11.2</ecNumber>
    </submittedName>
</protein>
<dbReference type="PROSITE" id="PS51435">
    <property type="entry name" value="AP_NUCLEASE_F1_4"/>
    <property type="match status" value="1"/>
</dbReference>
<evidence type="ECO:0000259" key="9">
    <source>
        <dbReference type="Pfam" id="PF03372"/>
    </source>
</evidence>
<dbReference type="SUPFAM" id="SSF56219">
    <property type="entry name" value="DNase I-like"/>
    <property type="match status" value="1"/>
</dbReference>
<feature type="binding site" evidence="6">
    <location>
        <position position="251"/>
    </location>
    <ligand>
        <name>Mg(2+)</name>
        <dbReference type="ChEBI" id="CHEBI:18420"/>
        <label>1</label>
    </ligand>
</feature>
<dbReference type="NCBIfam" id="TIGR00195">
    <property type="entry name" value="exoDNase_III"/>
    <property type="match status" value="1"/>
</dbReference>